<dbReference type="Gene3D" id="2.120.10.80">
    <property type="entry name" value="Kelch-type beta propeller"/>
    <property type="match status" value="1"/>
</dbReference>
<comment type="caution">
    <text evidence="6">The sequence shown here is derived from an EMBL/GenBank/DDBJ whole genome shotgun (WGS) entry which is preliminary data.</text>
</comment>
<keyword evidence="5" id="KW-0732">Signal</keyword>
<keyword evidence="4" id="KW-1133">Transmembrane helix</keyword>
<sequence>MIRSKLFLLAAGHFAKTCVAQASGWMDGQVNTTMCYWDSPRAAVIRDTLYIDGGNLWWEPGMNDGTFDPPVADGNPLGLVYLLNFSKPFDTTPTSNLSNAFTTISKASGSSGAANNIGPQYYDGAMFANDYDWMTYGGLLSLTNAFKPPGANSIASYQQYPQGAKTFSAGYLLDQLPTEITRYVTNGAAVSVPSENLGFYFGGLRAAEWGPIFYQPGPKNESIRADVLSNTMIEVDMSVQGQETWANNTLPTTVPGRVNAEIVWVPVSQQGVLVAIGGVIDPQFDNVNGTLNATATSDSMAQSPGFMTTVSVFDIASGSWYEQLTSGAPGQMTQGCAVVASAQDGTSHNIYWYGGFDGIDATKPFSDDVWILSIPSFMWMKVHSGNSTHGRAGHRCVKPYPDQMFVIGGYTALPSTGPPQCVGGNIIQIFNLSSALWVDKYNPSVWSNYTVPSMISVMIGGSGTGSATQTAPSPSGFSNSSLVGLFGTPYNSSKIATWYPYMASATPNNTRPTISEVPAPKSGGTPSYLAPVLGVVLGLFFVTLVILAFLLWRRRKIFKQSTNGAQSEAGTLDNRRWVTNWLRATPVDAKAPTVTTDDTPSSPYEEDVSRTDVPEMGDSQVHEMMDTSMPTELHGTGFVPLSEAGLASKNRKGMVKSQSPGSHASQTSSISLMSHISAQRPGISPVHAPRADSPSLGESAAGADGRNRVGSGFSDVSESDRGHIRGISDTSVSTEGGFATPMEERNNTSAPGSRIVETLVSPTRPSASRPGAVSPLTPPHPVDESGGYLAAGRGSPGGKRKSQFSEKLDEVDEKK</sequence>
<evidence type="ECO:0000313" key="6">
    <source>
        <dbReference type="EMBL" id="TVY82831.1"/>
    </source>
</evidence>
<feature type="compositionally biased region" description="Polar residues" evidence="3">
    <location>
        <begin position="656"/>
        <end position="669"/>
    </location>
</feature>
<dbReference type="InterPro" id="IPR015915">
    <property type="entry name" value="Kelch-typ_b-propeller"/>
</dbReference>
<keyword evidence="2" id="KW-0677">Repeat</keyword>
<gene>
    <name evidence="6" type="ORF">LSUE1_G004724</name>
</gene>
<feature type="region of interest" description="Disordered" evidence="3">
    <location>
        <begin position="650"/>
        <end position="669"/>
    </location>
</feature>
<dbReference type="SUPFAM" id="SSF117281">
    <property type="entry name" value="Kelch motif"/>
    <property type="match status" value="1"/>
</dbReference>
<evidence type="ECO:0000256" key="4">
    <source>
        <dbReference type="SAM" id="Phobius"/>
    </source>
</evidence>
<feature type="signal peptide" evidence="5">
    <location>
        <begin position="1"/>
        <end position="20"/>
    </location>
</feature>
<organism evidence="6 7">
    <name type="scientific">Lachnellula suecica</name>
    <dbReference type="NCBI Taxonomy" id="602035"/>
    <lineage>
        <taxon>Eukaryota</taxon>
        <taxon>Fungi</taxon>
        <taxon>Dikarya</taxon>
        <taxon>Ascomycota</taxon>
        <taxon>Pezizomycotina</taxon>
        <taxon>Leotiomycetes</taxon>
        <taxon>Helotiales</taxon>
        <taxon>Lachnaceae</taxon>
        <taxon>Lachnellula</taxon>
    </lineage>
</organism>
<evidence type="ECO:0000256" key="3">
    <source>
        <dbReference type="SAM" id="MobiDB-lite"/>
    </source>
</evidence>
<evidence type="ECO:0000313" key="7">
    <source>
        <dbReference type="Proteomes" id="UP000469558"/>
    </source>
</evidence>
<dbReference type="PANTHER" id="PTHR46228">
    <property type="entry name" value="KELCH DOMAIN-CONTAINING PROTEIN"/>
    <property type="match status" value="1"/>
</dbReference>
<accession>A0A8T9CB80</accession>
<evidence type="ECO:0000256" key="2">
    <source>
        <dbReference type="ARBA" id="ARBA00022737"/>
    </source>
</evidence>
<dbReference type="OrthoDB" id="10251809at2759"/>
<keyword evidence="4" id="KW-0472">Membrane</keyword>
<proteinExistence type="predicted"/>
<keyword evidence="7" id="KW-1185">Reference proteome</keyword>
<evidence type="ECO:0000256" key="1">
    <source>
        <dbReference type="ARBA" id="ARBA00022441"/>
    </source>
</evidence>
<feature type="compositionally biased region" description="Low complexity" evidence="3">
    <location>
        <begin position="592"/>
        <end position="603"/>
    </location>
</feature>
<keyword evidence="1" id="KW-0880">Kelch repeat</keyword>
<evidence type="ECO:0000256" key="5">
    <source>
        <dbReference type="SAM" id="SignalP"/>
    </source>
</evidence>
<protein>
    <submittedName>
        <fullName evidence="6">Kelch repeat-containing protein</fullName>
    </submittedName>
</protein>
<reference evidence="6 7" key="1">
    <citation type="submission" date="2018-05" db="EMBL/GenBank/DDBJ databases">
        <title>Genome sequencing and assembly of the regulated plant pathogen Lachnellula willkommii and related sister species for the development of diagnostic species identification markers.</title>
        <authorList>
            <person name="Giroux E."/>
            <person name="Bilodeau G."/>
        </authorList>
    </citation>
    <scope>NUCLEOTIDE SEQUENCE [LARGE SCALE GENOMIC DNA]</scope>
    <source>
        <strain evidence="6 7">CBS 268.59</strain>
    </source>
</reference>
<dbReference type="AlphaFoldDB" id="A0A8T9CB80"/>
<dbReference type="Proteomes" id="UP000469558">
    <property type="component" value="Unassembled WGS sequence"/>
</dbReference>
<feature type="region of interest" description="Disordered" evidence="3">
    <location>
        <begin position="588"/>
        <end position="613"/>
    </location>
</feature>
<feature type="region of interest" description="Disordered" evidence="3">
    <location>
        <begin position="680"/>
        <end position="815"/>
    </location>
</feature>
<feature type="chain" id="PRO_5035861887" evidence="5">
    <location>
        <begin position="21"/>
        <end position="815"/>
    </location>
</feature>
<dbReference type="PANTHER" id="PTHR46228:SF2">
    <property type="entry name" value="KELCH REPEAT PROTEIN (AFU_ORTHOLOGUE AFUA_4G14350)"/>
    <property type="match status" value="1"/>
</dbReference>
<feature type="transmembrane region" description="Helical" evidence="4">
    <location>
        <begin position="528"/>
        <end position="552"/>
    </location>
</feature>
<dbReference type="EMBL" id="QGMK01000269">
    <property type="protein sequence ID" value="TVY82831.1"/>
    <property type="molecule type" value="Genomic_DNA"/>
</dbReference>
<feature type="compositionally biased region" description="Basic and acidic residues" evidence="3">
    <location>
        <begin position="803"/>
        <end position="815"/>
    </location>
</feature>
<dbReference type="CDD" id="cd12087">
    <property type="entry name" value="TM_EGFR-like"/>
    <property type="match status" value="1"/>
</dbReference>
<name>A0A8T9CB80_9HELO</name>
<keyword evidence="4" id="KW-0812">Transmembrane</keyword>